<protein>
    <submittedName>
        <fullName evidence="1">Mitochondrial enolase superfamily member 1</fullName>
    </submittedName>
</protein>
<evidence type="ECO:0000313" key="1">
    <source>
        <dbReference type="EMBL" id="GAB0175905.1"/>
    </source>
</evidence>
<accession>A0ABC9VT02</accession>
<dbReference type="EMBL" id="BAAFJT010000001">
    <property type="protein sequence ID" value="GAB0175905.1"/>
    <property type="molecule type" value="Genomic_DNA"/>
</dbReference>
<dbReference type="Proteomes" id="UP001623348">
    <property type="component" value="Unassembled WGS sequence"/>
</dbReference>
<keyword evidence="2" id="KW-1185">Reference proteome</keyword>
<sequence>MWKKRLATWEEYRDVVRECRDATRKAKAHLELNLARDVKDNKKSFFKYISSKRKTRENVGLLLNEVGALVMEDTEAKKANGILGYIKKSVASRSREVILPLYSALVRPHLEFCVQFWAPQFKRDKELLERVQGRAMRMMRGLEHLSYEERLRELGLFSLEAEEGI</sequence>
<dbReference type="PANTHER" id="PTHR33332">
    <property type="entry name" value="REVERSE TRANSCRIPTASE DOMAIN-CONTAINING PROTEIN"/>
    <property type="match status" value="1"/>
</dbReference>
<reference evidence="1 2" key="1">
    <citation type="submission" date="2024-06" db="EMBL/GenBank/DDBJ databases">
        <title>The draft genome of Grus japonensis, version 3.</title>
        <authorList>
            <person name="Nabeshima K."/>
            <person name="Suzuki S."/>
            <person name="Onuma M."/>
        </authorList>
    </citation>
    <scope>NUCLEOTIDE SEQUENCE [LARGE SCALE GENOMIC DNA]</scope>
    <source>
        <strain evidence="1 2">451A</strain>
    </source>
</reference>
<proteinExistence type="predicted"/>
<name>A0ABC9VT02_GRUJA</name>
<comment type="caution">
    <text evidence="1">The sequence shown here is derived from an EMBL/GenBank/DDBJ whole genome shotgun (WGS) entry which is preliminary data.</text>
</comment>
<gene>
    <name evidence="1" type="ORF">GRJ2_000055700</name>
</gene>
<dbReference type="AlphaFoldDB" id="A0ABC9VT02"/>
<organism evidence="1 2">
    <name type="scientific">Grus japonensis</name>
    <name type="common">Japanese crane</name>
    <name type="synonym">Red-crowned crane</name>
    <dbReference type="NCBI Taxonomy" id="30415"/>
    <lineage>
        <taxon>Eukaryota</taxon>
        <taxon>Metazoa</taxon>
        <taxon>Chordata</taxon>
        <taxon>Craniata</taxon>
        <taxon>Vertebrata</taxon>
        <taxon>Euteleostomi</taxon>
        <taxon>Archelosauria</taxon>
        <taxon>Archosauria</taxon>
        <taxon>Dinosauria</taxon>
        <taxon>Saurischia</taxon>
        <taxon>Theropoda</taxon>
        <taxon>Coelurosauria</taxon>
        <taxon>Aves</taxon>
        <taxon>Neognathae</taxon>
        <taxon>Neoaves</taxon>
        <taxon>Gruiformes</taxon>
        <taxon>Gruidae</taxon>
        <taxon>Grus</taxon>
    </lineage>
</organism>
<evidence type="ECO:0000313" key="2">
    <source>
        <dbReference type="Proteomes" id="UP001623348"/>
    </source>
</evidence>